<sequence>MNTVAPDLLSIVIYASNAHKVWEDLRKRFDKVNASRSFYLHKEIAKLTQFDNSLAPLPSCGCHESKQHAEHYQLQKLYQFLTGLNDSFDNAKDQILMIRPLPNVNQTYVMLVNVESQRRNNAALNIGIGDSAAMMSKANSGNGNSSFKPRNNLGRSTLQCDYCHLKGHTKDTCYKLHGYPANFKVKRRGYSGPQVNNAFTARGFQTPDLPQPTQQPTPQFSSPAPVFTQEQYDQILHMLSKGKQVESVTNAATMNNTGTIKALMSHLVNGNWIVDTGASNNMNLLSGKVMGIGKEECGLYIMKPDIPEGSVKLQDTNKRDFPFEKLYNKVPSLQYLRVFGSLCYATSVRKADKFSPGAIPDVHLGYSSVQKRYILYDLHSKLFFVSRDTVFKEDVFPFKHVIYGSSPLFPILDLSEADCCSLHCIPTPRTTATESSSSSNPSPAASPLPIRKSSRTSVPPIWLKDYVVPSKGATCNYSIFQYVCYDKLSTAYQACLAAYLVVSEPTSYAEASTYPKWIEAMQAKIVALEENQTWSIVDLPPTKAPIGCKCIFKVKYKSIGEVERYKARLVTKRYSQLEGLDYKDTFSPVAKMVTVRSIVALAATSG</sequence>
<dbReference type="Proteomes" id="UP000790787">
    <property type="component" value="Chromosome 15"/>
</dbReference>
<dbReference type="RefSeq" id="XP_075087761.1">
    <property type="nucleotide sequence ID" value="XM_075231660.1"/>
</dbReference>
<reference evidence="2" key="2">
    <citation type="submission" date="2025-08" db="UniProtKB">
        <authorList>
            <consortium name="RefSeq"/>
        </authorList>
    </citation>
    <scope>IDENTIFICATION</scope>
    <source>
        <tissue evidence="2">Leaf</tissue>
    </source>
</reference>
<evidence type="ECO:0000313" key="1">
    <source>
        <dbReference type="Proteomes" id="UP000790787"/>
    </source>
</evidence>
<evidence type="ECO:0000313" key="2">
    <source>
        <dbReference type="RefSeq" id="XP_075087761.1"/>
    </source>
</evidence>
<reference evidence="1" key="1">
    <citation type="journal article" date="2014" name="Nat. Commun.">
        <title>The tobacco genome sequence and its comparison with those of tomato and potato.</title>
        <authorList>
            <person name="Sierro N."/>
            <person name="Battey J.N."/>
            <person name="Ouadi S."/>
            <person name="Bakaher N."/>
            <person name="Bovet L."/>
            <person name="Willig A."/>
            <person name="Goepfert S."/>
            <person name="Peitsch M.C."/>
            <person name="Ivanov N.V."/>
        </authorList>
    </citation>
    <scope>NUCLEOTIDE SEQUENCE [LARGE SCALE GENOMIC DNA]</scope>
</reference>
<name>A0AC58SS28_TOBAC</name>
<keyword evidence="1" id="KW-1185">Reference proteome</keyword>
<protein>
    <submittedName>
        <fullName evidence="2">Uncharacterized protein LOC142169753</fullName>
    </submittedName>
</protein>
<accession>A0AC58SS28</accession>
<organism evidence="1 2">
    <name type="scientific">Nicotiana tabacum</name>
    <name type="common">Common tobacco</name>
    <dbReference type="NCBI Taxonomy" id="4097"/>
    <lineage>
        <taxon>Eukaryota</taxon>
        <taxon>Viridiplantae</taxon>
        <taxon>Streptophyta</taxon>
        <taxon>Embryophyta</taxon>
        <taxon>Tracheophyta</taxon>
        <taxon>Spermatophyta</taxon>
        <taxon>Magnoliopsida</taxon>
        <taxon>eudicotyledons</taxon>
        <taxon>Gunneridae</taxon>
        <taxon>Pentapetalae</taxon>
        <taxon>asterids</taxon>
        <taxon>lamiids</taxon>
        <taxon>Solanales</taxon>
        <taxon>Solanaceae</taxon>
        <taxon>Nicotianoideae</taxon>
        <taxon>Nicotianeae</taxon>
        <taxon>Nicotiana</taxon>
    </lineage>
</organism>
<proteinExistence type="predicted"/>
<gene>
    <name evidence="2" type="primary">LOC142169753</name>
</gene>